<evidence type="ECO:0000313" key="4">
    <source>
        <dbReference type="Proteomes" id="UP000580910"/>
    </source>
</evidence>
<dbReference type="InterPro" id="IPR029016">
    <property type="entry name" value="GAF-like_dom_sf"/>
</dbReference>
<evidence type="ECO:0000259" key="2">
    <source>
        <dbReference type="Pfam" id="PF13581"/>
    </source>
</evidence>
<dbReference type="PANTHER" id="PTHR35526">
    <property type="entry name" value="ANTI-SIGMA-F FACTOR RSBW-RELATED"/>
    <property type="match status" value="1"/>
</dbReference>
<keyword evidence="4" id="KW-1185">Reference proteome</keyword>
<comment type="caution">
    <text evidence="3">The sequence shown here is derived from an EMBL/GenBank/DDBJ whole genome shotgun (WGS) entry which is preliminary data.</text>
</comment>
<proteinExistence type="predicted"/>
<reference evidence="3 4" key="1">
    <citation type="submission" date="2020-07" db="EMBL/GenBank/DDBJ databases">
        <title>Sequencing the genomes of 1000 actinobacteria strains.</title>
        <authorList>
            <person name="Klenk H.-P."/>
        </authorList>
    </citation>
    <scope>NUCLEOTIDE SEQUENCE [LARGE SCALE GENOMIC DNA]</scope>
    <source>
        <strain evidence="3 4">DSM 21349</strain>
    </source>
</reference>
<feature type="domain" description="Histidine kinase/HSP90-like ATPase" evidence="2">
    <location>
        <begin position="169"/>
        <end position="287"/>
    </location>
</feature>
<organism evidence="3 4">
    <name type="scientific">Nocardioides ginsengisegetis</name>
    <dbReference type="NCBI Taxonomy" id="661491"/>
    <lineage>
        <taxon>Bacteria</taxon>
        <taxon>Bacillati</taxon>
        <taxon>Actinomycetota</taxon>
        <taxon>Actinomycetes</taxon>
        <taxon>Propionibacteriales</taxon>
        <taxon>Nocardioidaceae</taxon>
        <taxon>Nocardioides</taxon>
    </lineage>
</organism>
<dbReference type="InterPro" id="IPR036890">
    <property type="entry name" value="HATPase_C_sf"/>
</dbReference>
<accession>A0A7W3J1W8</accession>
<dbReference type="SUPFAM" id="SSF55781">
    <property type="entry name" value="GAF domain-like"/>
    <property type="match status" value="1"/>
</dbReference>
<dbReference type="InterPro" id="IPR050267">
    <property type="entry name" value="Anti-sigma-factor_SerPK"/>
</dbReference>
<name>A0A7W3J1W8_9ACTN</name>
<dbReference type="PANTHER" id="PTHR35526:SF3">
    <property type="entry name" value="ANTI-SIGMA-F FACTOR RSBW"/>
    <property type="match status" value="1"/>
</dbReference>
<evidence type="ECO:0000313" key="3">
    <source>
        <dbReference type="EMBL" id="MBA8804783.1"/>
    </source>
</evidence>
<keyword evidence="1" id="KW-0808">Transferase</keyword>
<keyword evidence="1" id="KW-0418">Kinase</keyword>
<keyword evidence="1" id="KW-0723">Serine/threonine-protein kinase</keyword>
<dbReference type="Proteomes" id="UP000580910">
    <property type="component" value="Unassembled WGS sequence"/>
</dbReference>
<evidence type="ECO:0000256" key="1">
    <source>
        <dbReference type="ARBA" id="ARBA00022527"/>
    </source>
</evidence>
<protein>
    <submittedName>
        <fullName evidence="3">Anti-sigma regulatory factor (Ser/Thr protein kinase)</fullName>
    </submittedName>
</protein>
<dbReference type="EMBL" id="JACGXA010000001">
    <property type="protein sequence ID" value="MBA8804783.1"/>
    <property type="molecule type" value="Genomic_DNA"/>
</dbReference>
<dbReference type="InterPro" id="IPR003594">
    <property type="entry name" value="HATPase_dom"/>
</dbReference>
<dbReference type="Gene3D" id="3.30.450.40">
    <property type="match status" value="1"/>
</dbReference>
<gene>
    <name evidence="3" type="ORF">FB382_003074</name>
</gene>
<dbReference type="CDD" id="cd16936">
    <property type="entry name" value="HATPase_RsbW-like"/>
    <property type="match status" value="1"/>
</dbReference>
<dbReference type="Gene3D" id="3.30.565.10">
    <property type="entry name" value="Histidine kinase-like ATPase, C-terminal domain"/>
    <property type="match status" value="1"/>
</dbReference>
<sequence>MARSLLADFVSLPDVSRVGLALTEGGGRRLRFVATDKVGDADLEWCHIDAYDDVPLTAVVRSGEPVFGSLDDLEPRFPGVVGRQRNEGTLAMGAWPLPGTGSPVGGLILFFDEPQAFGERQQRLLEAAARRTADAVRRVRIATGRGPDEVAPDDPALVGQGERVAVLLESDPRAPGAARRFLREALAGWGIDDDAVDTAQLCLSELVTNVVMHARTSSELIVALEDGVLTVLVRDLGGSSRSGDPTTITISEDDDPLRVFGRGLMLVDALADRWGSEQDATGTTAWFALELGSGSNGSLQTG</sequence>
<dbReference type="AlphaFoldDB" id="A0A7W3J1W8"/>
<dbReference type="GO" id="GO:0004674">
    <property type="term" value="F:protein serine/threonine kinase activity"/>
    <property type="evidence" value="ECO:0007669"/>
    <property type="project" value="UniProtKB-KW"/>
</dbReference>
<dbReference type="Pfam" id="PF13581">
    <property type="entry name" value="HATPase_c_2"/>
    <property type="match status" value="1"/>
</dbReference>